<dbReference type="InterPro" id="IPR011991">
    <property type="entry name" value="ArsR-like_HTH"/>
</dbReference>
<sequence>MRKSLSKKEPTYPLKALDKSLAILEILSQESSPLSIAELSERLGIYPSTIHRILDTLRYWGYVEQDPVTQRYQLGLKVLELGTAKLQGMELVKEAASYLKELREQSNETVHLAVLDEGEVLYLDKEESPQSIRMVSQVGRRLPAHCTGLGKVLLANLDEEEQEKIIEEKGLPRFTESTITDKKKLREELSKVRHQGFAEDRGEHEQDVHCLAAPIKDHSGKVIAAISVSLPSFRMNASKRRKLKETLIQMGENISKRLGYNRTRGTTSMY</sequence>
<dbReference type="GO" id="GO:0003677">
    <property type="term" value="F:DNA binding"/>
    <property type="evidence" value="ECO:0007669"/>
    <property type="project" value="UniProtKB-KW"/>
</dbReference>
<dbReference type="EMBL" id="SOIJ01000015">
    <property type="protein sequence ID" value="TET94320.1"/>
    <property type="molecule type" value="Genomic_DNA"/>
</dbReference>
<dbReference type="SMART" id="SM00346">
    <property type="entry name" value="HTH_ICLR"/>
    <property type="match status" value="1"/>
</dbReference>
<evidence type="ECO:0000259" key="4">
    <source>
        <dbReference type="PROSITE" id="PS51077"/>
    </source>
</evidence>
<dbReference type="FunFam" id="1.10.10.10:FF:000056">
    <property type="entry name" value="IclR family transcriptional regulator"/>
    <property type="match status" value="1"/>
</dbReference>
<evidence type="ECO:0000256" key="2">
    <source>
        <dbReference type="ARBA" id="ARBA00023125"/>
    </source>
</evidence>
<dbReference type="InterPro" id="IPR050707">
    <property type="entry name" value="HTH_MetabolicPath_Reg"/>
</dbReference>
<dbReference type="InterPro" id="IPR029016">
    <property type="entry name" value="GAF-like_dom_sf"/>
</dbReference>
<dbReference type="InterPro" id="IPR036388">
    <property type="entry name" value="WH-like_DNA-bd_sf"/>
</dbReference>
<dbReference type="PROSITE" id="PS51078">
    <property type="entry name" value="ICLR_ED"/>
    <property type="match status" value="1"/>
</dbReference>
<name>A0A523YS44_UNCAE</name>
<evidence type="ECO:0000259" key="5">
    <source>
        <dbReference type="PROSITE" id="PS51078"/>
    </source>
</evidence>
<reference evidence="6 7" key="1">
    <citation type="submission" date="2019-03" db="EMBL/GenBank/DDBJ databases">
        <title>Metabolic potential of uncultured bacteria and archaea associated with petroleum seepage in deep-sea sediments.</title>
        <authorList>
            <person name="Dong X."/>
            <person name="Hubert C."/>
        </authorList>
    </citation>
    <scope>NUCLEOTIDE SEQUENCE [LARGE SCALE GENOMIC DNA]</scope>
    <source>
        <strain evidence="6">E29_bin28</strain>
    </source>
</reference>
<dbReference type="PROSITE" id="PS51077">
    <property type="entry name" value="HTH_ICLR"/>
    <property type="match status" value="1"/>
</dbReference>
<dbReference type="AlphaFoldDB" id="A0A523YS44"/>
<evidence type="ECO:0000313" key="6">
    <source>
        <dbReference type="EMBL" id="TET94320.1"/>
    </source>
</evidence>
<feature type="domain" description="HTH iclR-type" evidence="4">
    <location>
        <begin position="14"/>
        <end position="76"/>
    </location>
</feature>
<dbReference type="SUPFAM" id="SSF55781">
    <property type="entry name" value="GAF domain-like"/>
    <property type="match status" value="1"/>
</dbReference>
<gene>
    <name evidence="6" type="ORF">E3J33_00280</name>
</gene>
<dbReference type="InterPro" id="IPR014757">
    <property type="entry name" value="Tscrpt_reg_IclR_C"/>
</dbReference>
<dbReference type="Gene3D" id="3.30.450.40">
    <property type="match status" value="1"/>
</dbReference>
<feature type="domain" description="IclR-ED" evidence="5">
    <location>
        <begin position="77"/>
        <end position="260"/>
    </location>
</feature>
<dbReference type="PANTHER" id="PTHR30136:SF24">
    <property type="entry name" value="HTH-TYPE TRANSCRIPTIONAL REPRESSOR ALLR"/>
    <property type="match status" value="1"/>
</dbReference>
<dbReference type="Pfam" id="PF01614">
    <property type="entry name" value="IclR_C"/>
    <property type="match status" value="1"/>
</dbReference>
<organism evidence="6 7">
    <name type="scientific">Aerophobetes bacterium</name>
    <dbReference type="NCBI Taxonomy" id="2030807"/>
    <lineage>
        <taxon>Bacteria</taxon>
        <taxon>Candidatus Aerophobota</taxon>
    </lineage>
</organism>
<protein>
    <submittedName>
        <fullName evidence="6">IclR family transcriptional regulator</fullName>
    </submittedName>
</protein>
<keyword evidence="1" id="KW-0805">Transcription regulation</keyword>
<dbReference type="InterPro" id="IPR005471">
    <property type="entry name" value="Tscrpt_reg_IclR_N"/>
</dbReference>
<keyword evidence="3" id="KW-0804">Transcription</keyword>
<dbReference type="GO" id="GO:0003700">
    <property type="term" value="F:DNA-binding transcription factor activity"/>
    <property type="evidence" value="ECO:0007669"/>
    <property type="project" value="TreeGrafter"/>
</dbReference>
<dbReference type="Gene3D" id="1.10.10.10">
    <property type="entry name" value="Winged helix-like DNA-binding domain superfamily/Winged helix DNA-binding domain"/>
    <property type="match status" value="1"/>
</dbReference>
<dbReference type="CDD" id="cd00090">
    <property type="entry name" value="HTH_ARSR"/>
    <property type="match status" value="1"/>
</dbReference>
<dbReference type="Proteomes" id="UP000316925">
    <property type="component" value="Unassembled WGS sequence"/>
</dbReference>
<dbReference type="GO" id="GO:0045892">
    <property type="term" value="P:negative regulation of DNA-templated transcription"/>
    <property type="evidence" value="ECO:0007669"/>
    <property type="project" value="TreeGrafter"/>
</dbReference>
<accession>A0A523YS44</accession>
<evidence type="ECO:0000313" key="7">
    <source>
        <dbReference type="Proteomes" id="UP000316925"/>
    </source>
</evidence>
<comment type="caution">
    <text evidence="6">The sequence shown here is derived from an EMBL/GenBank/DDBJ whole genome shotgun (WGS) entry which is preliminary data.</text>
</comment>
<evidence type="ECO:0000256" key="1">
    <source>
        <dbReference type="ARBA" id="ARBA00023015"/>
    </source>
</evidence>
<dbReference type="SUPFAM" id="SSF46785">
    <property type="entry name" value="Winged helix' DNA-binding domain"/>
    <property type="match status" value="1"/>
</dbReference>
<proteinExistence type="predicted"/>
<dbReference type="InterPro" id="IPR036390">
    <property type="entry name" value="WH_DNA-bd_sf"/>
</dbReference>
<keyword evidence="2" id="KW-0238">DNA-binding</keyword>
<dbReference type="Pfam" id="PF09339">
    <property type="entry name" value="HTH_IclR"/>
    <property type="match status" value="1"/>
</dbReference>
<evidence type="ECO:0000256" key="3">
    <source>
        <dbReference type="ARBA" id="ARBA00023163"/>
    </source>
</evidence>
<dbReference type="PANTHER" id="PTHR30136">
    <property type="entry name" value="HELIX-TURN-HELIX TRANSCRIPTIONAL REGULATOR, ICLR FAMILY"/>
    <property type="match status" value="1"/>
</dbReference>